<organism evidence="1 2">
    <name type="scientific">Candidatus Dojkabacteria bacterium</name>
    <dbReference type="NCBI Taxonomy" id="2099670"/>
    <lineage>
        <taxon>Bacteria</taxon>
        <taxon>Candidatus Dojkabacteria</taxon>
    </lineage>
</organism>
<dbReference type="EMBL" id="JAAZIL010000089">
    <property type="protein sequence ID" value="NLZ24789.1"/>
    <property type="molecule type" value="Genomic_DNA"/>
</dbReference>
<dbReference type="Proteomes" id="UP000564033">
    <property type="component" value="Unassembled WGS sequence"/>
</dbReference>
<name>A0A847VE70_9BACT</name>
<comment type="caution">
    <text evidence="1">The sequence shown here is derived from an EMBL/GenBank/DDBJ whole genome shotgun (WGS) entry which is preliminary data.</text>
</comment>
<dbReference type="AlphaFoldDB" id="A0A847VE70"/>
<accession>A0A847VE70</accession>
<reference evidence="1 2" key="1">
    <citation type="journal article" date="2020" name="Biotechnol. Biofuels">
        <title>New insights from the biogas microbiome by comprehensive genome-resolved metagenomics of nearly 1600 species originating from multiple anaerobic digesters.</title>
        <authorList>
            <person name="Campanaro S."/>
            <person name="Treu L."/>
            <person name="Rodriguez-R L.M."/>
            <person name="Kovalovszki A."/>
            <person name="Ziels R.M."/>
            <person name="Maus I."/>
            <person name="Zhu X."/>
            <person name="Kougias P.G."/>
            <person name="Basile A."/>
            <person name="Luo G."/>
            <person name="Schluter A."/>
            <person name="Konstantinidis K.T."/>
            <person name="Angelidaki I."/>
        </authorList>
    </citation>
    <scope>NUCLEOTIDE SEQUENCE [LARGE SCALE GENOMIC DNA]</scope>
    <source>
        <strain evidence="1">AS19jrsBPTG_9</strain>
    </source>
</reference>
<proteinExistence type="predicted"/>
<evidence type="ECO:0000313" key="1">
    <source>
        <dbReference type="EMBL" id="NLZ24789.1"/>
    </source>
</evidence>
<sequence>MSQAGALSKRKQRQAKAMSRKIKQTRLTLSDLVIPLASGALLIVLSIVVFIPMVRAAFGYVEEMKEVNAKIEQMENLHKQLKSLDEIQMNEDVLVARQVIPKVLLVSNFVYYIDTLATEKSLTVGSLSSSDSLNAVSGPLSYRGDFDNVVAFLEDVQEISPYMIRLESVKVSIREDTDSFEETWSISLNVSGYHFSESDDKPDIYAPFQLYTEYEDIVQIFKKKAEAM</sequence>
<gene>
    <name evidence="1" type="ORF">GX888_03545</name>
</gene>
<protein>
    <submittedName>
        <fullName evidence="1">Uncharacterized protein</fullName>
    </submittedName>
</protein>
<evidence type="ECO:0000313" key="2">
    <source>
        <dbReference type="Proteomes" id="UP000564033"/>
    </source>
</evidence>